<dbReference type="GO" id="GO:0009055">
    <property type="term" value="F:electron transfer activity"/>
    <property type="evidence" value="ECO:0007669"/>
    <property type="project" value="InterPro"/>
</dbReference>
<keyword evidence="6" id="KW-0249">Electron transport</keyword>
<evidence type="ECO:0000256" key="10">
    <source>
        <dbReference type="ARBA" id="ARBA00023157"/>
    </source>
</evidence>
<dbReference type="PANTHER" id="PTHR33021">
    <property type="entry name" value="BLUE COPPER PROTEIN"/>
    <property type="match status" value="1"/>
</dbReference>
<evidence type="ECO:0000256" key="12">
    <source>
        <dbReference type="SAM" id="SignalP"/>
    </source>
</evidence>
<keyword evidence="4" id="KW-0479">Metal-binding</keyword>
<dbReference type="Proteomes" id="UP000231279">
    <property type="component" value="Unassembled WGS sequence"/>
</dbReference>
<dbReference type="GO" id="GO:0005886">
    <property type="term" value="C:plasma membrane"/>
    <property type="evidence" value="ECO:0007669"/>
    <property type="project" value="TreeGrafter"/>
</dbReference>
<gene>
    <name evidence="14" type="ORF">CDL12_09048</name>
</gene>
<keyword evidence="3" id="KW-0812">Transmembrane</keyword>
<dbReference type="GO" id="GO:0009610">
    <property type="term" value="P:response to symbiotic fungus"/>
    <property type="evidence" value="ECO:0007669"/>
    <property type="project" value="UniProtKB-ARBA"/>
</dbReference>
<keyword evidence="11" id="KW-0325">Glycoprotein</keyword>
<evidence type="ECO:0000256" key="11">
    <source>
        <dbReference type="ARBA" id="ARBA00023180"/>
    </source>
</evidence>
<name>A0A2G9HL87_9LAMI</name>
<dbReference type="CDD" id="cd04216">
    <property type="entry name" value="Phytocyanin"/>
    <property type="match status" value="1"/>
</dbReference>
<evidence type="ECO:0000256" key="9">
    <source>
        <dbReference type="ARBA" id="ARBA00023136"/>
    </source>
</evidence>
<evidence type="ECO:0000313" key="14">
    <source>
        <dbReference type="EMBL" id="PIN18289.1"/>
    </source>
</evidence>
<feature type="signal peptide" evidence="12">
    <location>
        <begin position="1"/>
        <end position="21"/>
    </location>
</feature>
<dbReference type="GO" id="GO:0046872">
    <property type="term" value="F:metal ion binding"/>
    <property type="evidence" value="ECO:0007669"/>
    <property type="project" value="UniProtKB-KW"/>
</dbReference>
<keyword evidence="15" id="KW-1185">Reference proteome</keyword>
<dbReference type="STRING" id="429701.A0A2G9HL87"/>
<evidence type="ECO:0000256" key="8">
    <source>
        <dbReference type="ARBA" id="ARBA00023008"/>
    </source>
</evidence>
<dbReference type="OrthoDB" id="912310at2759"/>
<comment type="subcellular location">
    <subcellularLocation>
        <location evidence="1">Membrane</location>
        <topology evidence="1">Single-pass type I membrane protein</topology>
    </subcellularLocation>
</comment>
<keyword evidence="8" id="KW-0186">Copper</keyword>
<proteinExistence type="predicted"/>
<dbReference type="FunFam" id="2.60.40.420:FF:000067">
    <property type="entry name" value="Cupredoxin superfamily protein"/>
    <property type="match status" value="1"/>
</dbReference>
<dbReference type="InterPro" id="IPR039391">
    <property type="entry name" value="Phytocyanin-like"/>
</dbReference>
<evidence type="ECO:0000256" key="1">
    <source>
        <dbReference type="ARBA" id="ARBA00004479"/>
    </source>
</evidence>
<dbReference type="AlphaFoldDB" id="A0A2G9HL87"/>
<evidence type="ECO:0000256" key="5">
    <source>
        <dbReference type="ARBA" id="ARBA00022729"/>
    </source>
</evidence>
<keyword evidence="10" id="KW-1015">Disulfide bond</keyword>
<sequence>MASRAFLIAIFIVVAIAPTLATDYMVGDDKGWNLSGNYTEWATGKDFRVGDTLMFMYTQGLHNVWKVNQTDFQQCVISNASEVPHVTGSDKISLTNPGMKWYICGVPEHCSKGMKLAINVSDPKPATSAAVEVSPLRSCVWMLAVMAAYKMIMA</sequence>
<evidence type="ECO:0000256" key="3">
    <source>
        <dbReference type="ARBA" id="ARBA00022692"/>
    </source>
</evidence>
<comment type="caution">
    <text evidence="14">The sequence shown here is derived from an EMBL/GenBank/DDBJ whole genome shotgun (WGS) entry which is preliminary data.</text>
</comment>
<protein>
    <recommendedName>
        <fullName evidence="13">Phytocyanin domain-containing protein</fullName>
    </recommendedName>
</protein>
<evidence type="ECO:0000256" key="7">
    <source>
        <dbReference type="ARBA" id="ARBA00022989"/>
    </source>
</evidence>
<keyword evidence="9" id="KW-0472">Membrane</keyword>
<evidence type="ECO:0000256" key="4">
    <source>
        <dbReference type="ARBA" id="ARBA00022723"/>
    </source>
</evidence>
<dbReference type="PANTHER" id="PTHR33021:SF533">
    <property type="entry name" value="PHYTOCYANIN DOMAIN-CONTAINING PROTEIN"/>
    <property type="match status" value="1"/>
</dbReference>
<dbReference type="SUPFAM" id="SSF49503">
    <property type="entry name" value="Cupredoxins"/>
    <property type="match status" value="1"/>
</dbReference>
<keyword evidence="2" id="KW-0813">Transport</keyword>
<evidence type="ECO:0000256" key="2">
    <source>
        <dbReference type="ARBA" id="ARBA00022448"/>
    </source>
</evidence>
<organism evidence="14 15">
    <name type="scientific">Handroanthus impetiginosus</name>
    <dbReference type="NCBI Taxonomy" id="429701"/>
    <lineage>
        <taxon>Eukaryota</taxon>
        <taxon>Viridiplantae</taxon>
        <taxon>Streptophyta</taxon>
        <taxon>Embryophyta</taxon>
        <taxon>Tracheophyta</taxon>
        <taxon>Spermatophyta</taxon>
        <taxon>Magnoliopsida</taxon>
        <taxon>eudicotyledons</taxon>
        <taxon>Gunneridae</taxon>
        <taxon>Pentapetalae</taxon>
        <taxon>asterids</taxon>
        <taxon>lamiids</taxon>
        <taxon>Lamiales</taxon>
        <taxon>Bignoniaceae</taxon>
        <taxon>Crescentiina</taxon>
        <taxon>Tabebuia alliance</taxon>
        <taxon>Handroanthus</taxon>
    </lineage>
</organism>
<dbReference type="EMBL" id="NKXS01001478">
    <property type="protein sequence ID" value="PIN18289.1"/>
    <property type="molecule type" value="Genomic_DNA"/>
</dbReference>
<accession>A0A2G9HL87</accession>
<evidence type="ECO:0000313" key="15">
    <source>
        <dbReference type="Proteomes" id="UP000231279"/>
    </source>
</evidence>
<dbReference type="InterPro" id="IPR008972">
    <property type="entry name" value="Cupredoxin"/>
</dbReference>
<evidence type="ECO:0000256" key="6">
    <source>
        <dbReference type="ARBA" id="ARBA00022982"/>
    </source>
</evidence>
<dbReference type="InterPro" id="IPR003245">
    <property type="entry name" value="Phytocyanin_dom"/>
</dbReference>
<keyword evidence="7" id="KW-1133">Transmembrane helix</keyword>
<reference evidence="15" key="1">
    <citation type="journal article" date="2018" name="Gigascience">
        <title>Genome assembly of the Pink Ipe (Handroanthus impetiginosus, Bignoniaceae), a highly valued, ecologically keystone Neotropical timber forest tree.</title>
        <authorList>
            <person name="Silva-Junior O.B."/>
            <person name="Grattapaglia D."/>
            <person name="Novaes E."/>
            <person name="Collevatti R.G."/>
        </authorList>
    </citation>
    <scope>NUCLEOTIDE SEQUENCE [LARGE SCALE GENOMIC DNA]</scope>
    <source>
        <strain evidence="15">cv. UFG-1</strain>
    </source>
</reference>
<evidence type="ECO:0000259" key="13">
    <source>
        <dbReference type="PROSITE" id="PS51485"/>
    </source>
</evidence>
<dbReference type="PROSITE" id="PS51485">
    <property type="entry name" value="PHYTOCYANIN"/>
    <property type="match status" value="1"/>
</dbReference>
<keyword evidence="5 12" id="KW-0732">Signal</keyword>
<dbReference type="Gene3D" id="2.60.40.420">
    <property type="entry name" value="Cupredoxins - blue copper proteins"/>
    <property type="match status" value="1"/>
</dbReference>
<dbReference type="Pfam" id="PF02298">
    <property type="entry name" value="Cu_bind_like"/>
    <property type="match status" value="1"/>
</dbReference>
<feature type="domain" description="Phytocyanin" evidence="13">
    <location>
        <begin position="22"/>
        <end position="122"/>
    </location>
</feature>
<feature type="chain" id="PRO_5013836294" description="Phytocyanin domain-containing protein" evidence="12">
    <location>
        <begin position="22"/>
        <end position="154"/>
    </location>
</feature>